<reference evidence="1" key="1">
    <citation type="submission" date="2020-06" db="EMBL/GenBank/DDBJ databases">
        <authorList>
            <person name="Li T."/>
            <person name="Hu X."/>
            <person name="Zhang T."/>
            <person name="Song X."/>
            <person name="Zhang H."/>
            <person name="Dai N."/>
            <person name="Sheng W."/>
            <person name="Hou X."/>
            <person name="Wei L."/>
        </authorList>
    </citation>
    <scope>NUCLEOTIDE SEQUENCE</scope>
    <source>
        <strain evidence="1">G02</strain>
        <tissue evidence="1">Leaf</tissue>
    </source>
</reference>
<name>A0AAW2S011_SESRA</name>
<accession>A0AAW2S011</accession>
<organism evidence="1">
    <name type="scientific">Sesamum radiatum</name>
    <name type="common">Black benniseed</name>
    <dbReference type="NCBI Taxonomy" id="300843"/>
    <lineage>
        <taxon>Eukaryota</taxon>
        <taxon>Viridiplantae</taxon>
        <taxon>Streptophyta</taxon>
        <taxon>Embryophyta</taxon>
        <taxon>Tracheophyta</taxon>
        <taxon>Spermatophyta</taxon>
        <taxon>Magnoliopsida</taxon>
        <taxon>eudicotyledons</taxon>
        <taxon>Gunneridae</taxon>
        <taxon>Pentapetalae</taxon>
        <taxon>asterids</taxon>
        <taxon>lamiids</taxon>
        <taxon>Lamiales</taxon>
        <taxon>Pedaliaceae</taxon>
        <taxon>Sesamum</taxon>
    </lineage>
</organism>
<gene>
    <name evidence="1" type="ORF">Sradi_2975600</name>
</gene>
<sequence>MATTSKHGVTHEPSFASDIINYVESPGACAIGRITSDNNHQDGDQVKGIMENSLEIHDMIADWLRYPSFLEGFTDLPPGPADNV</sequence>
<protein>
    <submittedName>
        <fullName evidence="1">Uncharacterized protein</fullName>
    </submittedName>
</protein>
<evidence type="ECO:0000313" key="1">
    <source>
        <dbReference type="EMBL" id="KAL0385813.1"/>
    </source>
</evidence>
<dbReference type="EMBL" id="JACGWJ010000012">
    <property type="protein sequence ID" value="KAL0385813.1"/>
    <property type="molecule type" value="Genomic_DNA"/>
</dbReference>
<dbReference type="AlphaFoldDB" id="A0AAW2S011"/>
<reference evidence="1" key="2">
    <citation type="journal article" date="2024" name="Plant">
        <title>Genomic evolution and insights into agronomic trait innovations of Sesamum species.</title>
        <authorList>
            <person name="Miao H."/>
            <person name="Wang L."/>
            <person name="Qu L."/>
            <person name="Liu H."/>
            <person name="Sun Y."/>
            <person name="Le M."/>
            <person name="Wang Q."/>
            <person name="Wei S."/>
            <person name="Zheng Y."/>
            <person name="Lin W."/>
            <person name="Duan Y."/>
            <person name="Cao H."/>
            <person name="Xiong S."/>
            <person name="Wang X."/>
            <person name="Wei L."/>
            <person name="Li C."/>
            <person name="Ma Q."/>
            <person name="Ju M."/>
            <person name="Zhao R."/>
            <person name="Li G."/>
            <person name="Mu C."/>
            <person name="Tian Q."/>
            <person name="Mei H."/>
            <person name="Zhang T."/>
            <person name="Gao T."/>
            <person name="Zhang H."/>
        </authorList>
    </citation>
    <scope>NUCLEOTIDE SEQUENCE</scope>
    <source>
        <strain evidence="1">G02</strain>
    </source>
</reference>
<proteinExistence type="predicted"/>
<comment type="caution">
    <text evidence="1">The sequence shown here is derived from an EMBL/GenBank/DDBJ whole genome shotgun (WGS) entry which is preliminary data.</text>
</comment>